<dbReference type="Gene3D" id="1.20.58.520">
    <property type="entry name" value="Amidohydrolase"/>
    <property type="match status" value="1"/>
</dbReference>
<accession>A0A832MM07</accession>
<evidence type="ECO:0000259" key="4">
    <source>
        <dbReference type="Pfam" id="PF01979"/>
    </source>
</evidence>
<keyword evidence="5" id="KW-0378">Hydrolase</keyword>
<comment type="similarity">
    <text evidence="1">Belongs to the TolB family.</text>
</comment>
<dbReference type="AlphaFoldDB" id="A0A832MM07"/>
<organism evidence="5">
    <name type="scientific">Eiseniibacteriota bacterium</name>
    <dbReference type="NCBI Taxonomy" id="2212470"/>
    <lineage>
        <taxon>Bacteria</taxon>
        <taxon>Candidatus Eiseniibacteriota</taxon>
    </lineage>
</organism>
<dbReference type="GO" id="GO:0016810">
    <property type="term" value="F:hydrolase activity, acting on carbon-nitrogen (but not peptide) bonds"/>
    <property type="evidence" value="ECO:0007669"/>
    <property type="project" value="InterPro"/>
</dbReference>
<dbReference type="Gene3D" id="2.120.10.30">
    <property type="entry name" value="TolB, C-terminal domain"/>
    <property type="match status" value="2"/>
</dbReference>
<dbReference type="InterPro" id="IPR011042">
    <property type="entry name" value="6-blade_b-propeller_TolB-like"/>
</dbReference>
<dbReference type="InterPro" id="IPR032466">
    <property type="entry name" value="Metal_Hydrolase"/>
</dbReference>
<evidence type="ECO:0000313" key="5">
    <source>
        <dbReference type="EMBL" id="HGZ43326.1"/>
    </source>
</evidence>
<dbReference type="Gene3D" id="3.40.50.10910">
    <property type="entry name" value="Amidohydrolase"/>
    <property type="match status" value="1"/>
</dbReference>
<dbReference type="SUPFAM" id="SSF69304">
    <property type="entry name" value="Tricorn protease N-terminal domain"/>
    <property type="match status" value="2"/>
</dbReference>
<evidence type="ECO:0000256" key="2">
    <source>
        <dbReference type="SAM" id="MobiDB-lite"/>
    </source>
</evidence>
<gene>
    <name evidence="5" type="ORF">ENR23_07875</name>
</gene>
<dbReference type="Gene3D" id="2.140.10.30">
    <property type="entry name" value="Dipeptidylpeptidase IV, N-terminal domain"/>
    <property type="match status" value="1"/>
</dbReference>
<dbReference type="Pfam" id="PF07676">
    <property type="entry name" value="PD40"/>
    <property type="match status" value="4"/>
</dbReference>
<dbReference type="Gene3D" id="3.30.110.90">
    <property type="entry name" value="Amidohydrolase"/>
    <property type="match status" value="1"/>
</dbReference>
<dbReference type="InterPro" id="IPR006680">
    <property type="entry name" value="Amidohydro-rel"/>
</dbReference>
<dbReference type="SUPFAM" id="SSF51556">
    <property type="entry name" value="Metallo-dependent hydrolases"/>
    <property type="match status" value="1"/>
</dbReference>
<dbReference type="Pfam" id="PF01979">
    <property type="entry name" value="Amidohydro_1"/>
    <property type="match status" value="1"/>
</dbReference>
<feature type="chain" id="PRO_5032959202" evidence="3">
    <location>
        <begin position="32"/>
        <end position="1110"/>
    </location>
</feature>
<feature type="domain" description="Amidohydrolase-related" evidence="4">
    <location>
        <begin position="1012"/>
        <end position="1076"/>
    </location>
</feature>
<proteinExistence type="inferred from homology"/>
<sequence>MTLPAAPRARLLAGALLAASLLLVTARAVPAHDAASPDASRPALADGGGGASSAAPATRPDATWDVQNPPGPSADVTIDVREGTWMSVDVSPDGREIVFDLLGDLYLLPITGGEARPLTRGPAWDEQPRFSPDGARIAFTSDRGGGDNIWIVNRDGSRPVQVTWESYRLLNSPAWTPDGEYLAARKHFTSTRSAGAGEIWLYHRTGGEGVQMTRRRTDQKDEGEPAFSPDGRWLYWSMDATPGRTFEYNKDANGAIYAIQRLDRETGEITTFAGGPGGAIRPTPSPDGRSVAFIRRVRGASVLWLADVATGAERPLATGLDRDLQESWAIHGVYPGMAWTPDAASIVYWAGGKIRRVEVATGRVREIPFHVRDTRRVQPALRLPVDVAPDSARAKMLRWVSVSPAGDRVAYSALGRVWVRALPNGVPRRLTRQNDHFEFYPSWSRDGRSIVYVSWDDERLGAVRMAPAGGGEGRILTPRPGHYVEPALSPDGRTVVYRALGSGPLTSPAGARETGVFRVPVAGGEPRLVTRRGIHPHFGASSERVFLTEIGGADQDERTVFSVRLDGGDERRHLKGVYFTEARLSPDERWIAFRERYKVFVMPFMRTGGAIDIGPSARNLPLRQVSADAGEFLHWSGDGRALHWTLGPTLYTRELRELFAFAPGAPESLPAAPARGRDVSFSFALDRPAGTLALVGGRIVTMRGDEVIEDGTIVVRGNRIAAVGRRAEVAVPPGARVVELGGRTVIPGLVDAHWHGGMGWEQLIPEQNWIHHATLAFGVTTIHDPSNDSGEIFTVAEMARAGLLVAPRVFSTGTILYGAKGDFRADVDSLGDARMHVQRMKAIGAITVKSYNQPRRDQRQQVLAAAREAGVMVHPEGGALFPHNMTMIVDGHTGIEHALPLARLYDDVVQLWRQTRVAYTPTFNVAYGGLDGEHHFYAKTRVWEDPRLLAFVPRRTVDARARRPVTAPDEEWNHLAVAREAARLRRAGVGVQIGAHGQREGLGAHWELWSLAQGGLTPLEALRCATLGGAEYLGMERDLGSLEPGKLADLAVLERNPLEDIRHSNSVRYVMLNGRLYDAARMDEIAPRARPRAPFWWEESEAALRRLGAY</sequence>
<name>A0A832MM07_UNCEI</name>
<feature type="region of interest" description="Disordered" evidence="2">
    <location>
        <begin position="33"/>
        <end position="77"/>
    </location>
</feature>
<evidence type="ECO:0000256" key="1">
    <source>
        <dbReference type="ARBA" id="ARBA00009820"/>
    </source>
</evidence>
<dbReference type="PANTHER" id="PTHR36842">
    <property type="entry name" value="PROTEIN TOLB HOMOLOG"/>
    <property type="match status" value="1"/>
</dbReference>
<comment type="caution">
    <text evidence="5">The sequence shown here is derived from an EMBL/GenBank/DDBJ whole genome shotgun (WGS) entry which is preliminary data.</text>
</comment>
<feature type="signal peptide" evidence="3">
    <location>
        <begin position="1"/>
        <end position="31"/>
    </location>
</feature>
<evidence type="ECO:0000256" key="3">
    <source>
        <dbReference type="SAM" id="SignalP"/>
    </source>
</evidence>
<dbReference type="Gene3D" id="2.30.40.10">
    <property type="entry name" value="Urease, subunit C, domain 1"/>
    <property type="match status" value="1"/>
</dbReference>
<dbReference type="InterPro" id="IPR011659">
    <property type="entry name" value="WD40"/>
</dbReference>
<protein>
    <submittedName>
        <fullName evidence="5">Amidohydrolase</fullName>
    </submittedName>
</protein>
<dbReference type="SUPFAM" id="SSF51338">
    <property type="entry name" value="Composite domain of metallo-dependent hydrolases"/>
    <property type="match status" value="1"/>
</dbReference>
<dbReference type="PANTHER" id="PTHR36842:SF1">
    <property type="entry name" value="PROTEIN TOLB"/>
    <property type="match status" value="1"/>
</dbReference>
<dbReference type="Pfam" id="PF26549">
    <property type="entry name" value="Tricorn_N"/>
    <property type="match status" value="1"/>
</dbReference>
<reference evidence="5" key="1">
    <citation type="journal article" date="2020" name="mSystems">
        <title>Genome- and Community-Level Interaction Insights into Carbon Utilization and Element Cycling Functions of Hydrothermarchaeota in Hydrothermal Sediment.</title>
        <authorList>
            <person name="Zhou Z."/>
            <person name="Liu Y."/>
            <person name="Xu W."/>
            <person name="Pan J."/>
            <person name="Luo Z.H."/>
            <person name="Li M."/>
        </authorList>
    </citation>
    <scope>NUCLEOTIDE SEQUENCE [LARGE SCALE GENOMIC DNA]</scope>
    <source>
        <strain evidence="5">SpSt-381</strain>
    </source>
</reference>
<keyword evidence="3" id="KW-0732">Signal</keyword>
<dbReference type="InterPro" id="IPR011059">
    <property type="entry name" value="Metal-dep_hydrolase_composite"/>
</dbReference>
<dbReference type="EMBL" id="DSQF01000017">
    <property type="protein sequence ID" value="HGZ43326.1"/>
    <property type="molecule type" value="Genomic_DNA"/>
</dbReference>